<proteinExistence type="predicted"/>
<dbReference type="Proteomes" id="UP001215280">
    <property type="component" value="Unassembled WGS sequence"/>
</dbReference>
<gene>
    <name evidence="2" type="ORF">DFH07DRAFT_836699</name>
</gene>
<organism evidence="2 3">
    <name type="scientific">Mycena maculata</name>
    <dbReference type="NCBI Taxonomy" id="230809"/>
    <lineage>
        <taxon>Eukaryota</taxon>
        <taxon>Fungi</taxon>
        <taxon>Dikarya</taxon>
        <taxon>Basidiomycota</taxon>
        <taxon>Agaricomycotina</taxon>
        <taxon>Agaricomycetes</taxon>
        <taxon>Agaricomycetidae</taxon>
        <taxon>Agaricales</taxon>
        <taxon>Marasmiineae</taxon>
        <taxon>Mycenaceae</taxon>
        <taxon>Mycena</taxon>
    </lineage>
</organism>
<keyword evidence="3" id="KW-1185">Reference proteome</keyword>
<protein>
    <submittedName>
        <fullName evidence="2">Uncharacterized protein</fullName>
    </submittedName>
</protein>
<evidence type="ECO:0000256" key="1">
    <source>
        <dbReference type="SAM" id="MobiDB-lite"/>
    </source>
</evidence>
<sequence>MPEPGRRRRIQMAGYVLLRPQMRVRPTGDSRARSVHCTAPLTDGTRILGSKYGVPEEESQERKTHPRQCPQASSVLLSLSLSLSRPFDNSSSAIGVSPCPRPTRAYSAARAPSRQIHTLVDVLLPHTSIRRPYPYGTRPRSAYSIPACFCSCVLTSSRQIPTASVSHTNPGVPLRTLCGTARTRTHPWGRISLYPAADHGLPFVRTRNSTFK</sequence>
<reference evidence="2" key="1">
    <citation type="submission" date="2023-03" db="EMBL/GenBank/DDBJ databases">
        <title>Massive genome expansion in bonnet fungi (Mycena s.s.) driven by repeated elements and novel gene families across ecological guilds.</title>
        <authorList>
            <consortium name="Lawrence Berkeley National Laboratory"/>
            <person name="Harder C.B."/>
            <person name="Miyauchi S."/>
            <person name="Viragh M."/>
            <person name="Kuo A."/>
            <person name="Thoen E."/>
            <person name="Andreopoulos B."/>
            <person name="Lu D."/>
            <person name="Skrede I."/>
            <person name="Drula E."/>
            <person name="Henrissat B."/>
            <person name="Morin E."/>
            <person name="Kohler A."/>
            <person name="Barry K."/>
            <person name="LaButti K."/>
            <person name="Morin E."/>
            <person name="Salamov A."/>
            <person name="Lipzen A."/>
            <person name="Mereny Z."/>
            <person name="Hegedus B."/>
            <person name="Baldrian P."/>
            <person name="Stursova M."/>
            <person name="Weitz H."/>
            <person name="Taylor A."/>
            <person name="Grigoriev I.V."/>
            <person name="Nagy L.G."/>
            <person name="Martin F."/>
            <person name="Kauserud H."/>
        </authorList>
    </citation>
    <scope>NUCLEOTIDE SEQUENCE</scope>
    <source>
        <strain evidence="2">CBHHK188m</strain>
    </source>
</reference>
<accession>A0AAD7IG53</accession>
<name>A0AAD7IG53_9AGAR</name>
<evidence type="ECO:0000313" key="3">
    <source>
        <dbReference type="Proteomes" id="UP001215280"/>
    </source>
</evidence>
<feature type="region of interest" description="Disordered" evidence="1">
    <location>
        <begin position="46"/>
        <end position="70"/>
    </location>
</feature>
<dbReference type="AlphaFoldDB" id="A0AAD7IG53"/>
<comment type="caution">
    <text evidence="2">The sequence shown here is derived from an EMBL/GenBank/DDBJ whole genome shotgun (WGS) entry which is preliminary data.</text>
</comment>
<dbReference type="EMBL" id="JARJLG010000118">
    <property type="protein sequence ID" value="KAJ7742336.1"/>
    <property type="molecule type" value="Genomic_DNA"/>
</dbReference>
<evidence type="ECO:0000313" key="2">
    <source>
        <dbReference type="EMBL" id="KAJ7742336.1"/>
    </source>
</evidence>